<dbReference type="GO" id="GO:0042134">
    <property type="term" value="F:rRNA primary transcript binding"/>
    <property type="evidence" value="ECO:0007669"/>
    <property type="project" value="InterPro"/>
</dbReference>
<sequence length="422" mass="48153">MGFTKPPVQALKAANKSKRQELYVQYKKASGKERREERHRRRKAENLEPALKAARLAKNKTLTLDQKRVWDDGDDESLGAQIDLQQLRRRQREAAEAEEEKSLDADMKDGDDEDDDNDSMLDSQDEEEDDDDDKAGEAKRQAAIEKQRERRAKRDNSIAPSAASTNLDLAPAALALKFPTLFSDVPQPEPKVLVTTSLNATIHHEAQLLSTLFPNSTYIPRSSHRYGHKYSLREICKFATNRDYTVVLLVKEDLKKPTGLSVVHLPAGPTFHFSISNWIEGKKLPGHGNPTNHYPELLLNNFKTPLGILTAKVFQSLFPQNPEFQGRQVTTLHNQRDFIFVRRHRYVFREKRATEKSIVDVDGSEMKGVEGIRAGLQELGPRFTMKLRRVDKGIGRAGSEGEDATQWEWKAKMEKDRKRFNL</sequence>
<dbReference type="SUPFAM" id="SSF52954">
    <property type="entry name" value="Class II aaRS ABD-related"/>
    <property type="match status" value="1"/>
</dbReference>
<feature type="compositionally biased region" description="Basic and acidic residues" evidence="1">
    <location>
        <begin position="92"/>
        <end position="108"/>
    </location>
</feature>
<dbReference type="Pfam" id="PF04427">
    <property type="entry name" value="Brix"/>
    <property type="match status" value="1"/>
</dbReference>
<protein>
    <recommendedName>
        <fullName evidence="2">Brix domain-containing protein</fullName>
    </recommendedName>
</protein>
<dbReference type="Proteomes" id="UP000784919">
    <property type="component" value="Unassembled WGS sequence"/>
</dbReference>
<dbReference type="GO" id="GO:0000470">
    <property type="term" value="P:maturation of LSU-rRNA"/>
    <property type="evidence" value="ECO:0007669"/>
    <property type="project" value="TreeGrafter"/>
</dbReference>
<proteinExistence type="predicted"/>
<dbReference type="OrthoDB" id="264354at2759"/>
<dbReference type="InterPro" id="IPR044281">
    <property type="entry name" value="IMP4/RPF1"/>
</dbReference>
<comment type="caution">
    <text evidence="4">The sequence shown here is derived from an EMBL/GenBank/DDBJ whole genome shotgun (WGS) entry which is preliminary data.</text>
</comment>
<reference evidence="4 5" key="1">
    <citation type="journal article" date="2020" name="bioRxiv">
        <title>Whole genome comparisons of ergot fungi reveals the divergence and evolution of species within the genus Claviceps are the result of varying mechanisms driving genome evolution and host range expansion.</title>
        <authorList>
            <person name="Wyka S.A."/>
            <person name="Mondo S.J."/>
            <person name="Liu M."/>
            <person name="Dettman J."/>
            <person name="Nalam V."/>
            <person name="Broders K.D."/>
        </authorList>
    </citation>
    <scope>NUCLEOTIDE SEQUENCE</scope>
    <source>
        <strain evidence="4">CCC 1102</strain>
        <strain evidence="3 5">LM583</strain>
    </source>
</reference>
<evidence type="ECO:0000313" key="4">
    <source>
        <dbReference type="EMBL" id="KAG5978243.1"/>
    </source>
</evidence>
<feature type="domain" description="Brix" evidence="2">
    <location>
        <begin position="188"/>
        <end position="396"/>
    </location>
</feature>
<keyword evidence="5" id="KW-1185">Reference proteome</keyword>
<dbReference type="SMART" id="SM00879">
    <property type="entry name" value="Brix"/>
    <property type="match status" value="1"/>
</dbReference>
<dbReference type="Gene3D" id="3.40.50.10480">
    <property type="entry name" value="Probable brix-domain ribosomal biogenesis protein"/>
    <property type="match status" value="1"/>
</dbReference>
<dbReference type="PANTHER" id="PTHR22734:SF3">
    <property type="entry name" value="RIBOSOME PRODUCTION FACTOR 1"/>
    <property type="match status" value="1"/>
</dbReference>
<dbReference type="FunFam" id="3.40.50.10480:FF:000005">
    <property type="entry name" value="Similar to RNA processing factor 1"/>
    <property type="match status" value="1"/>
</dbReference>
<dbReference type="PROSITE" id="PS50833">
    <property type="entry name" value="BRIX"/>
    <property type="match status" value="1"/>
</dbReference>
<dbReference type="PANTHER" id="PTHR22734">
    <property type="entry name" value="U3 SMALL NUCLEOLAR RIBONUCLEOPROTEIN PROTEIN IMP4"/>
    <property type="match status" value="1"/>
</dbReference>
<dbReference type="AlphaFoldDB" id="A0A9P7N0Q9"/>
<feature type="compositionally biased region" description="Acidic residues" evidence="1">
    <location>
        <begin position="109"/>
        <end position="134"/>
    </location>
</feature>
<dbReference type="EMBL" id="SRPR01000175">
    <property type="protein sequence ID" value="KAG5957231.1"/>
    <property type="molecule type" value="Genomic_DNA"/>
</dbReference>
<evidence type="ECO:0000313" key="5">
    <source>
        <dbReference type="Proteomes" id="UP000742024"/>
    </source>
</evidence>
<evidence type="ECO:0000313" key="6">
    <source>
        <dbReference type="Proteomes" id="UP000784919"/>
    </source>
</evidence>
<dbReference type="GO" id="GO:0030687">
    <property type="term" value="C:preribosome, large subunit precursor"/>
    <property type="evidence" value="ECO:0007669"/>
    <property type="project" value="TreeGrafter"/>
</dbReference>
<organism evidence="4 6">
    <name type="scientific">Claviceps arundinis</name>
    <dbReference type="NCBI Taxonomy" id="1623583"/>
    <lineage>
        <taxon>Eukaryota</taxon>
        <taxon>Fungi</taxon>
        <taxon>Dikarya</taxon>
        <taxon>Ascomycota</taxon>
        <taxon>Pezizomycotina</taxon>
        <taxon>Sordariomycetes</taxon>
        <taxon>Hypocreomycetidae</taxon>
        <taxon>Hypocreales</taxon>
        <taxon>Clavicipitaceae</taxon>
        <taxon>Claviceps</taxon>
    </lineage>
</organism>
<accession>A0A9P7N0Q9</accession>
<gene>
    <name evidence="4" type="ORF">E4U56_004586</name>
    <name evidence="3" type="ORF">E4U57_001909</name>
</gene>
<dbReference type="EMBL" id="SRPS01000003">
    <property type="protein sequence ID" value="KAG5978243.1"/>
    <property type="molecule type" value="Genomic_DNA"/>
</dbReference>
<evidence type="ECO:0000259" key="2">
    <source>
        <dbReference type="PROSITE" id="PS50833"/>
    </source>
</evidence>
<feature type="region of interest" description="Disordered" evidence="1">
    <location>
        <begin position="65"/>
        <end position="159"/>
    </location>
</feature>
<evidence type="ECO:0000313" key="3">
    <source>
        <dbReference type="EMBL" id="KAG5957231.1"/>
    </source>
</evidence>
<name>A0A9P7N0Q9_9HYPO</name>
<dbReference type="Proteomes" id="UP000742024">
    <property type="component" value="Unassembled WGS sequence"/>
</dbReference>
<feature type="compositionally biased region" description="Basic and acidic residues" evidence="1">
    <location>
        <begin position="135"/>
        <end position="156"/>
    </location>
</feature>
<dbReference type="GO" id="GO:0000460">
    <property type="term" value="P:maturation of 5.8S rRNA"/>
    <property type="evidence" value="ECO:0007669"/>
    <property type="project" value="TreeGrafter"/>
</dbReference>
<evidence type="ECO:0000256" key="1">
    <source>
        <dbReference type="SAM" id="MobiDB-lite"/>
    </source>
</evidence>
<feature type="region of interest" description="Disordered" evidence="1">
    <location>
        <begin position="1"/>
        <end position="52"/>
    </location>
</feature>
<dbReference type="InterPro" id="IPR007109">
    <property type="entry name" value="Brix"/>
</dbReference>
<dbReference type="GO" id="GO:0005730">
    <property type="term" value="C:nucleolus"/>
    <property type="evidence" value="ECO:0007669"/>
    <property type="project" value="TreeGrafter"/>
</dbReference>